<feature type="compositionally biased region" description="Pro residues" evidence="1">
    <location>
        <begin position="229"/>
        <end position="238"/>
    </location>
</feature>
<dbReference type="InterPro" id="IPR051686">
    <property type="entry name" value="Lipoprotein_DolP"/>
</dbReference>
<dbReference type="EMBL" id="MLJW01001372">
    <property type="protein sequence ID" value="OIQ78596.1"/>
    <property type="molecule type" value="Genomic_DNA"/>
</dbReference>
<proteinExistence type="predicted"/>
<dbReference type="PROSITE" id="PS50914">
    <property type="entry name" value="BON"/>
    <property type="match status" value="2"/>
</dbReference>
<accession>A0A1J5QF27</accession>
<dbReference type="Pfam" id="PF04972">
    <property type="entry name" value="BON"/>
    <property type="match status" value="2"/>
</dbReference>
<organism evidence="3">
    <name type="scientific">mine drainage metagenome</name>
    <dbReference type="NCBI Taxonomy" id="410659"/>
    <lineage>
        <taxon>unclassified sequences</taxon>
        <taxon>metagenomes</taxon>
        <taxon>ecological metagenomes</taxon>
    </lineage>
</organism>
<dbReference type="PANTHER" id="PTHR34606:SF15">
    <property type="entry name" value="BON DOMAIN-CONTAINING PROTEIN"/>
    <property type="match status" value="1"/>
</dbReference>
<comment type="caution">
    <text evidence="3">The sequence shown here is derived from an EMBL/GenBank/DDBJ whole genome shotgun (WGS) entry which is preliminary data.</text>
</comment>
<evidence type="ECO:0000259" key="2">
    <source>
        <dbReference type="PROSITE" id="PS50914"/>
    </source>
</evidence>
<dbReference type="AlphaFoldDB" id="A0A1J5QF27"/>
<feature type="region of interest" description="Disordered" evidence="1">
    <location>
        <begin position="219"/>
        <end position="238"/>
    </location>
</feature>
<dbReference type="SMART" id="SM00749">
    <property type="entry name" value="BON"/>
    <property type="match status" value="1"/>
</dbReference>
<dbReference type="InterPro" id="IPR014004">
    <property type="entry name" value="Transpt-assoc_nodulatn_dom_bac"/>
</dbReference>
<feature type="domain" description="BON" evidence="2">
    <location>
        <begin position="66"/>
        <end position="133"/>
    </location>
</feature>
<feature type="compositionally biased region" description="Polar residues" evidence="1">
    <location>
        <begin position="219"/>
        <end position="228"/>
    </location>
</feature>
<evidence type="ECO:0000313" key="3">
    <source>
        <dbReference type="EMBL" id="OIQ78596.1"/>
    </source>
</evidence>
<sequence length="238" mass="25259">MTSRTHTRLKMMRFNATRMTASRAGLVLMAAVAVTQLQGCFVLGAAAVGGTALVATDRRTAGAQLEDQTIQFKAQTQIDNALRGNGNVNVNSYNQQVLITGQVPTEAYKQQVQQIVSSIPNVKSVLNALVVGPNSTLSEQAHDTLITSLVRASFIDDKQLYSQAFKITTSEGVVYLMGIVTQDEADQAAAVASGVSGVKKVVTMFNIITPQQLQDMYSGTAKTPITPQGTPPTSPASP</sequence>
<feature type="domain" description="BON" evidence="2">
    <location>
        <begin position="142"/>
        <end position="209"/>
    </location>
</feature>
<dbReference type="InterPro" id="IPR007055">
    <property type="entry name" value="BON_dom"/>
</dbReference>
<protein>
    <submittedName>
        <fullName evidence="3">Osmotically-inducible protein Y</fullName>
    </submittedName>
</protein>
<reference evidence="3" key="1">
    <citation type="submission" date="2016-10" db="EMBL/GenBank/DDBJ databases">
        <title>Sequence of Gallionella enrichment culture.</title>
        <authorList>
            <person name="Poehlein A."/>
            <person name="Muehling M."/>
            <person name="Daniel R."/>
        </authorList>
    </citation>
    <scope>NUCLEOTIDE SEQUENCE</scope>
</reference>
<dbReference type="Gene3D" id="3.40.1520.20">
    <property type="match status" value="1"/>
</dbReference>
<name>A0A1J5QF27_9ZZZZ</name>
<dbReference type="PANTHER" id="PTHR34606">
    <property type="entry name" value="BON DOMAIN-CONTAINING PROTEIN"/>
    <property type="match status" value="1"/>
</dbReference>
<gene>
    <name evidence="3" type="primary">osmY_24</name>
    <name evidence="3" type="ORF">GALL_396930</name>
</gene>
<evidence type="ECO:0000256" key="1">
    <source>
        <dbReference type="SAM" id="MobiDB-lite"/>
    </source>
</evidence>